<reference evidence="3 4" key="1">
    <citation type="submission" date="2019-06" db="EMBL/GenBank/DDBJ databases">
        <title>Genomic insights into carbon and energy metabolism of Deferribacter autotrophicus revealed new metabolic traits in the phylum Deferribacteres.</title>
        <authorList>
            <person name="Slobodkin A.I."/>
            <person name="Slobodkina G.B."/>
            <person name="Allioux M."/>
            <person name="Alain K."/>
            <person name="Jebbar M."/>
            <person name="Shadrin V."/>
            <person name="Kublanov I.V."/>
            <person name="Toshchakov S.V."/>
            <person name="Bonch-Osmolovskaya E.A."/>
        </authorList>
    </citation>
    <scope>NUCLEOTIDE SEQUENCE [LARGE SCALE GENOMIC DNA]</scope>
    <source>
        <strain evidence="3 4">SL50</strain>
    </source>
</reference>
<dbReference type="RefSeq" id="WP_149266150.1">
    <property type="nucleotide sequence ID" value="NZ_VFJB01000004.1"/>
</dbReference>
<keyword evidence="1" id="KW-0067">ATP-binding</keyword>
<dbReference type="GO" id="GO:0005524">
    <property type="term" value="F:ATP binding"/>
    <property type="evidence" value="ECO:0007669"/>
    <property type="project" value="UniProtKB-UniRule"/>
</dbReference>
<evidence type="ECO:0000313" key="4">
    <source>
        <dbReference type="Proteomes" id="UP000322876"/>
    </source>
</evidence>
<organism evidence="3 4">
    <name type="scientific">Deferribacter autotrophicus</name>
    <dbReference type="NCBI Taxonomy" id="500465"/>
    <lineage>
        <taxon>Bacteria</taxon>
        <taxon>Pseudomonadati</taxon>
        <taxon>Deferribacterota</taxon>
        <taxon>Deferribacteres</taxon>
        <taxon>Deferribacterales</taxon>
        <taxon>Deferribacteraceae</taxon>
        <taxon>Deferribacter</taxon>
    </lineage>
</organism>
<dbReference type="Gene3D" id="3.30.470.20">
    <property type="entry name" value="ATP-grasp fold, B domain"/>
    <property type="match status" value="1"/>
</dbReference>
<evidence type="ECO:0000259" key="2">
    <source>
        <dbReference type="PROSITE" id="PS50975"/>
    </source>
</evidence>
<dbReference type="Proteomes" id="UP000322876">
    <property type="component" value="Unassembled WGS sequence"/>
</dbReference>
<protein>
    <submittedName>
        <fullName evidence="3">ATP-grasp domain-containing protein</fullName>
    </submittedName>
</protein>
<comment type="caution">
    <text evidence="3">The sequence shown here is derived from an EMBL/GenBank/DDBJ whole genome shotgun (WGS) entry which is preliminary data.</text>
</comment>
<name>A0A5A8F528_9BACT</name>
<dbReference type="PROSITE" id="PS50975">
    <property type="entry name" value="ATP_GRASP"/>
    <property type="match status" value="1"/>
</dbReference>
<dbReference type="EMBL" id="VFJB01000004">
    <property type="protein sequence ID" value="KAA0258596.1"/>
    <property type="molecule type" value="Genomic_DNA"/>
</dbReference>
<dbReference type="InterPro" id="IPR011761">
    <property type="entry name" value="ATP-grasp"/>
</dbReference>
<dbReference type="GO" id="GO:0046872">
    <property type="term" value="F:metal ion binding"/>
    <property type="evidence" value="ECO:0007669"/>
    <property type="project" value="InterPro"/>
</dbReference>
<proteinExistence type="predicted"/>
<gene>
    <name evidence="3" type="ORF">FHQ18_05405</name>
</gene>
<dbReference type="SUPFAM" id="SSF56059">
    <property type="entry name" value="Glutathione synthetase ATP-binding domain-like"/>
    <property type="match status" value="1"/>
</dbReference>
<accession>A0A5A8F528</accession>
<evidence type="ECO:0000313" key="3">
    <source>
        <dbReference type="EMBL" id="KAA0258596.1"/>
    </source>
</evidence>
<dbReference type="Pfam" id="PF02655">
    <property type="entry name" value="ATP-grasp_3"/>
    <property type="match status" value="1"/>
</dbReference>
<feature type="domain" description="ATP-grasp" evidence="2">
    <location>
        <begin position="155"/>
        <end position="354"/>
    </location>
</feature>
<keyword evidence="1" id="KW-0547">Nucleotide-binding</keyword>
<dbReference type="OrthoDB" id="2068051at2"/>
<dbReference type="InterPro" id="IPR003806">
    <property type="entry name" value="ATP-grasp_PylC-type"/>
</dbReference>
<evidence type="ECO:0000256" key="1">
    <source>
        <dbReference type="PROSITE-ProRule" id="PRU00409"/>
    </source>
</evidence>
<keyword evidence="4" id="KW-1185">Reference proteome</keyword>
<sequence length="461" mass="53645">MEHVLFTNFEYDPNKHYFLYVGELKTYGINLFFKEALQKLFPDKEIDFFAIVPDVFEQYDYDNIIVINPVVENYIKRSHNKRKISSRITSREFYTAVSHNEYVHSLINKIIENQKELYVYMFESSPYLTLIERDNVHLIGPDPFLVEKFNNKIFQYTLLKDLIPVVEHKICNTFTQLIEETESLRDEWDEGIFVTLEYSAGGANSVVSYTKRDLFNKYKGFDTNYLMSRYIPHQYDPTVLGVVGNENDIYIAGVADQRIVDGTRFTGSTYPSVLPDDIIDKLYEYTRTIGKILGKYGYRGIFGCDYIVDDSQNIYFVEINARKQGTTLEFCCTLENCLPKDAPNLPELELYAVLHNKFPENTVEKRDCKDIHWGTYNFKVPSNTVTDGYIPQFKDEREVFKKVAQGKLKKDYVVLEHIGNDFIITSGTFLARIVSVAQNREDMAEGIDFGKKLVENTIFIL</sequence>
<dbReference type="AlphaFoldDB" id="A0A5A8F528"/>